<organism evidence="2 3">
    <name type="scientific">Mycena chlorophos</name>
    <name type="common">Agaric fungus</name>
    <name type="synonym">Agaricus chlorophos</name>
    <dbReference type="NCBI Taxonomy" id="658473"/>
    <lineage>
        <taxon>Eukaryota</taxon>
        <taxon>Fungi</taxon>
        <taxon>Dikarya</taxon>
        <taxon>Basidiomycota</taxon>
        <taxon>Agaricomycotina</taxon>
        <taxon>Agaricomycetes</taxon>
        <taxon>Agaricomycetidae</taxon>
        <taxon>Agaricales</taxon>
        <taxon>Marasmiineae</taxon>
        <taxon>Mycenaceae</taxon>
        <taxon>Mycena</taxon>
    </lineage>
</organism>
<name>A0ABQ0L386_MYCCL</name>
<sequence>MDAKGKNSNSAELEARTRAGGRAGAGFDVDADVDTRKDVRAVPQFGPALGFPYAPRCIELQPLRGYCPSQSHATRSDATRCVSCGGGGGGCVGSGGSELNLACIAERRALDHEEQRQRRTDIGTTKWSASRRVDVAPPTQYGVE</sequence>
<feature type="region of interest" description="Disordered" evidence="1">
    <location>
        <begin position="112"/>
        <end position="144"/>
    </location>
</feature>
<feature type="compositionally biased region" description="Polar residues" evidence="1">
    <location>
        <begin position="1"/>
        <end position="11"/>
    </location>
</feature>
<proteinExistence type="predicted"/>
<gene>
    <name evidence="2" type="ORF">MCHLO_01914</name>
</gene>
<evidence type="ECO:0000313" key="3">
    <source>
        <dbReference type="Proteomes" id="UP000815677"/>
    </source>
</evidence>
<evidence type="ECO:0000313" key="2">
    <source>
        <dbReference type="EMBL" id="GAT44276.1"/>
    </source>
</evidence>
<dbReference type="Proteomes" id="UP000815677">
    <property type="component" value="Unassembled WGS sequence"/>
</dbReference>
<feature type="region of interest" description="Disordered" evidence="1">
    <location>
        <begin position="1"/>
        <end position="28"/>
    </location>
</feature>
<keyword evidence="3" id="KW-1185">Reference proteome</keyword>
<evidence type="ECO:0000256" key="1">
    <source>
        <dbReference type="SAM" id="MobiDB-lite"/>
    </source>
</evidence>
<reference evidence="2" key="1">
    <citation type="submission" date="2014-09" db="EMBL/GenBank/DDBJ databases">
        <title>Genome sequence of the luminous mushroom Mycena chlorophos for searching fungal bioluminescence genes.</title>
        <authorList>
            <person name="Tanaka Y."/>
            <person name="Kasuga D."/>
            <person name="Oba Y."/>
            <person name="Hase S."/>
            <person name="Sato K."/>
            <person name="Oba Y."/>
            <person name="Sakakibara Y."/>
        </authorList>
    </citation>
    <scope>NUCLEOTIDE SEQUENCE</scope>
</reference>
<dbReference type="EMBL" id="DF839651">
    <property type="protein sequence ID" value="GAT44276.1"/>
    <property type="molecule type" value="Genomic_DNA"/>
</dbReference>
<protein>
    <submittedName>
        <fullName evidence="2">Uncharacterized protein</fullName>
    </submittedName>
</protein>
<feature type="compositionally biased region" description="Basic and acidic residues" evidence="1">
    <location>
        <begin position="112"/>
        <end position="121"/>
    </location>
</feature>
<accession>A0ABQ0L386</accession>